<reference evidence="1 2" key="1">
    <citation type="submission" date="2020-08" db="EMBL/GenBank/DDBJ databases">
        <title>Plant Genome Project.</title>
        <authorList>
            <person name="Zhang R.-G."/>
        </authorList>
    </citation>
    <scope>NUCLEOTIDE SEQUENCE [LARGE SCALE GENOMIC DNA]</scope>
    <source>
        <tissue evidence="1">Rhizome</tissue>
    </source>
</reference>
<dbReference type="Proteomes" id="UP000734854">
    <property type="component" value="Unassembled WGS sequence"/>
</dbReference>
<comment type="caution">
    <text evidence="1">The sequence shown here is derived from an EMBL/GenBank/DDBJ whole genome shotgun (WGS) entry which is preliminary data.</text>
</comment>
<dbReference type="PANTHER" id="PTHR33605">
    <property type="entry name" value="EARLY NODULIN-93"/>
    <property type="match status" value="1"/>
</dbReference>
<protein>
    <recommendedName>
        <fullName evidence="3">Early nodulin-93-like</fullName>
    </recommendedName>
</protein>
<gene>
    <name evidence="1" type="ORF">ZIOFF_022144</name>
</gene>
<organism evidence="1 2">
    <name type="scientific">Zingiber officinale</name>
    <name type="common">Ginger</name>
    <name type="synonym">Amomum zingiber</name>
    <dbReference type="NCBI Taxonomy" id="94328"/>
    <lineage>
        <taxon>Eukaryota</taxon>
        <taxon>Viridiplantae</taxon>
        <taxon>Streptophyta</taxon>
        <taxon>Embryophyta</taxon>
        <taxon>Tracheophyta</taxon>
        <taxon>Spermatophyta</taxon>
        <taxon>Magnoliopsida</taxon>
        <taxon>Liliopsida</taxon>
        <taxon>Zingiberales</taxon>
        <taxon>Zingiberaceae</taxon>
        <taxon>Zingiber</taxon>
    </lineage>
</organism>
<dbReference type="InterPro" id="IPR005050">
    <property type="entry name" value="Enod93"/>
</dbReference>
<keyword evidence="2" id="KW-1185">Reference proteome</keyword>
<sequence length="126" mass="13087">MFAMGVVVCAGAERSASVGGEVSVRRQWPEATRVALHAIPLVSVALRREGQAVSSGFKTAILTGAIAAVPTLVGCRVFPWAKHNLNHTAQALIISAASIAGFFVTADKIVLANARGNTIGKYGKSE</sequence>
<dbReference type="PANTHER" id="PTHR33605:SF3">
    <property type="entry name" value="EARLY NODULIN-LIKE PROTEIN"/>
    <property type="match status" value="1"/>
</dbReference>
<accession>A0A8J5H2M6</accession>
<dbReference type="EMBL" id="JACMSC010000006">
    <property type="protein sequence ID" value="KAG6518664.1"/>
    <property type="molecule type" value="Genomic_DNA"/>
</dbReference>
<evidence type="ECO:0008006" key="3">
    <source>
        <dbReference type="Google" id="ProtNLM"/>
    </source>
</evidence>
<dbReference type="Pfam" id="PF03386">
    <property type="entry name" value="ENOD93"/>
    <property type="match status" value="1"/>
</dbReference>
<evidence type="ECO:0000313" key="1">
    <source>
        <dbReference type="EMBL" id="KAG6518664.1"/>
    </source>
</evidence>
<name>A0A8J5H2M6_ZINOF</name>
<evidence type="ECO:0000313" key="2">
    <source>
        <dbReference type="Proteomes" id="UP000734854"/>
    </source>
</evidence>
<proteinExistence type="predicted"/>
<dbReference type="AlphaFoldDB" id="A0A8J5H2M6"/>